<dbReference type="InterPro" id="IPR002491">
    <property type="entry name" value="ABC_transptr_periplasmic_BD"/>
</dbReference>
<keyword evidence="2" id="KW-0732">Signal</keyword>
<dbReference type="Proteomes" id="UP001500689">
    <property type="component" value="Unassembled WGS sequence"/>
</dbReference>
<reference evidence="5" key="1">
    <citation type="journal article" date="2019" name="Int. J. Syst. Evol. Microbiol.">
        <title>The Global Catalogue of Microorganisms (GCM) 10K type strain sequencing project: providing services to taxonomists for standard genome sequencing and annotation.</title>
        <authorList>
            <consortium name="The Broad Institute Genomics Platform"/>
            <consortium name="The Broad Institute Genome Sequencing Center for Infectious Disease"/>
            <person name="Wu L."/>
            <person name="Ma J."/>
        </authorList>
    </citation>
    <scope>NUCLEOTIDE SEQUENCE [LARGE SCALE GENOMIC DNA]</scope>
    <source>
        <strain evidence="5">JCM 16898</strain>
    </source>
</reference>
<organism evidence="4 5">
    <name type="scientific">Amycolatopsis ultiminotia</name>
    <dbReference type="NCBI Taxonomy" id="543629"/>
    <lineage>
        <taxon>Bacteria</taxon>
        <taxon>Bacillati</taxon>
        <taxon>Actinomycetota</taxon>
        <taxon>Actinomycetes</taxon>
        <taxon>Pseudonocardiales</taxon>
        <taxon>Pseudonocardiaceae</taxon>
        <taxon>Amycolatopsis</taxon>
    </lineage>
</organism>
<proteinExistence type="inferred from homology"/>
<dbReference type="EMBL" id="BAAAZN010000035">
    <property type="protein sequence ID" value="GAA3587295.1"/>
    <property type="molecule type" value="Genomic_DNA"/>
</dbReference>
<comment type="similarity">
    <text evidence="1">Belongs to the bacterial solute-binding protein 8 family.</text>
</comment>
<name>A0ABP6YNC9_9PSEU</name>
<evidence type="ECO:0000256" key="1">
    <source>
        <dbReference type="ARBA" id="ARBA00008814"/>
    </source>
</evidence>
<dbReference type="PROSITE" id="PS50983">
    <property type="entry name" value="FE_B12_PBP"/>
    <property type="match status" value="1"/>
</dbReference>
<feature type="signal peptide" evidence="2">
    <location>
        <begin position="1"/>
        <end position="24"/>
    </location>
</feature>
<feature type="chain" id="PRO_5046139083" evidence="2">
    <location>
        <begin position="25"/>
        <end position="325"/>
    </location>
</feature>
<dbReference type="Gene3D" id="3.40.50.1980">
    <property type="entry name" value="Nitrogenase molybdenum iron protein domain"/>
    <property type="match status" value="2"/>
</dbReference>
<comment type="caution">
    <text evidence="4">The sequence shown here is derived from an EMBL/GenBank/DDBJ whole genome shotgun (WGS) entry which is preliminary data.</text>
</comment>
<keyword evidence="5" id="KW-1185">Reference proteome</keyword>
<evidence type="ECO:0000313" key="5">
    <source>
        <dbReference type="Proteomes" id="UP001500689"/>
    </source>
</evidence>
<dbReference type="SUPFAM" id="SSF53807">
    <property type="entry name" value="Helical backbone' metal receptor"/>
    <property type="match status" value="1"/>
</dbReference>
<evidence type="ECO:0000259" key="3">
    <source>
        <dbReference type="PROSITE" id="PS50983"/>
    </source>
</evidence>
<dbReference type="PANTHER" id="PTHR30535:SF34">
    <property type="entry name" value="MOLYBDATE-BINDING PROTEIN MOLA"/>
    <property type="match status" value="1"/>
</dbReference>
<dbReference type="PANTHER" id="PTHR30535">
    <property type="entry name" value="VITAMIN B12-BINDING PROTEIN"/>
    <property type="match status" value="1"/>
</dbReference>
<gene>
    <name evidence="4" type="ORF">GCM10022222_84940</name>
</gene>
<accession>A0ABP6YNC9</accession>
<evidence type="ECO:0000256" key="2">
    <source>
        <dbReference type="SAM" id="SignalP"/>
    </source>
</evidence>
<protein>
    <submittedName>
        <fullName evidence="4">ABC transporter substrate-binding protein</fullName>
    </submittedName>
</protein>
<dbReference type="PROSITE" id="PS51257">
    <property type="entry name" value="PROKAR_LIPOPROTEIN"/>
    <property type="match status" value="1"/>
</dbReference>
<sequence>MVKSGLKTAATAAAAVLALQGCSAGDPEPGTANGFPRTVENCGHEVNIEREPERVVALGPSEVTSLYAAGDAPKLVGRDDAGMKSAPYTADIRTAVARVPQLGSGGEISREDLVASSPDLVVGSVTETITPDTLGAVGIPMVSLRGNCGSNHAPGASDGTSDFNDVFSDLELFGQLSGTTDHASAVIVSMRQRIAQAKASASLQGKTAATVIGLHDGLEAYGRRSMAHTQFRELGAKDAFADVDSRVFEANIEELAKRNPDIVMILSYGETDEQAKSKFLSIPGAANLAAVRNHTLFVQPYEYSSQGTLSVNGLENMARTLAKPH</sequence>
<evidence type="ECO:0000313" key="4">
    <source>
        <dbReference type="EMBL" id="GAA3587295.1"/>
    </source>
</evidence>
<feature type="domain" description="Fe/B12 periplasmic-binding" evidence="3">
    <location>
        <begin position="54"/>
        <end position="325"/>
    </location>
</feature>
<dbReference type="InterPro" id="IPR050902">
    <property type="entry name" value="ABC_Transporter_SBP"/>
</dbReference>
<dbReference type="Pfam" id="PF01497">
    <property type="entry name" value="Peripla_BP_2"/>
    <property type="match status" value="1"/>
</dbReference>